<dbReference type="Pfam" id="PF03446">
    <property type="entry name" value="NAD_binding_2"/>
    <property type="match status" value="1"/>
</dbReference>
<dbReference type="InterPro" id="IPR051265">
    <property type="entry name" value="HIBADH-related_NP60_sf"/>
</dbReference>
<organism evidence="4 5">
    <name type="scientific">Coniophora puteana (strain RWD-64-598)</name>
    <name type="common">Brown rot fungus</name>
    <dbReference type="NCBI Taxonomy" id="741705"/>
    <lineage>
        <taxon>Eukaryota</taxon>
        <taxon>Fungi</taxon>
        <taxon>Dikarya</taxon>
        <taxon>Basidiomycota</taxon>
        <taxon>Agaricomycotina</taxon>
        <taxon>Agaricomycetes</taxon>
        <taxon>Agaricomycetidae</taxon>
        <taxon>Boletales</taxon>
        <taxon>Coniophorineae</taxon>
        <taxon>Coniophoraceae</taxon>
        <taxon>Coniophora</taxon>
    </lineage>
</organism>
<sequence>MSQATNTIPFSRPTTPTPPGLQIGFVGLGSMGYFMARNLAKGRPADAAPLLVYNRTASKAERLVQEVGAGSAKMAVSLEQLVNACDVVVTNLANDVVVELYYGEFAKALKAAPPTKPKIFVEASTVYPTVISTIHKVITSFPNCHLVGSPVFGRPPMADAAKLIVVLSGDYHSRKQIAHLLVPAMGRKAMDLGDDVTKAHTLKLIGNSMILGMMELVGEVFTLGQKSGVGQKPVLDLIKDLMPAPPLVKYAEIMASDSFDGSDGFSMDGGIKDANHMRRLANDLNAPAPMIDIAHQHMLTTRALHGAQKAAGMSKYDVVDWSALIAGSRAAAGLDPFDSGDYRVELEN</sequence>
<reference evidence="5" key="1">
    <citation type="journal article" date="2012" name="Science">
        <title>The Paleozoic origin of enzymatic lignin decomposition reconstructed from 31 fungal genomes.</title>
        <authorList>
            <person name="Floudas D."/>
            <person name="Binder M."/>
            <person name="Riley R."/>
            <person name="Barry K."/>
            <person name="Blanchette R.A."/>
            <person name="Henrissat B."/>
            <person name="Martinez A.T."/>
            <person name="Otillar R."/>
            <person name="Spatafora J.W."/>
            <person name="Yadav J.S."/>
            <person name="Aerts A."/>
            <person name="Benoit I."/>
            <person name="Boyd A."/>
            <person name="Carlson A."/>
            <person name="Copeland A."/>
            <person name="Coutinho P.M."/>
            <person name="de Vries R.P."/>
            <person name="Ferreira P."/>
            <person name="Findley K."/>
            <person name="Foster B."/>
            <person name="Gaskell J."/>
            <person name="Glotzer D."/>
            <person name="Gorecki P."/>
            <person name="Heitman J."/>
            <person name="Hesse C."/>
            <person name="Hori C."/>
            <person name="Igarashi K."/>
            <person name="Jurgens J.A."/>
            <person name="Kallen N."/>
            <person name="Kersten P."/>
            <person name="Kohler A."/>
            <person name="Kuees U."/>
            <person name="Kumar T.K.A."/>
            <person name="Kuo A."/>
            <person name="LaButti K."/>
            <person name="Larrondo L.F."/>
            <person name="Lindquist E."/>
            <person name="Ling A."/>
            <person name="Lombard V."/>
            <person name="Lucas S."/>
            <person name="Lundell T."/>
            <person name="Martin R."/>
            <person name="McLaughlin D.J."/>
            <person name="Morgenstern I."/>
            <person name="Morin E."/>
            <person name="Murat C."/>
            <person name="Nagy L.G."/>
            <person name="Nolan M."/>
            <person name="Ohm R.A."/>
            <person name="Patyshakuliyeva A."/>
            <person name="Rokas A."/>
            <person name="Ruiz-Duenas F.J."/>
            <person name="Sabat G."/>
            <person name="Salamov A."/>
            <person name="Samejima M."/>
            <person name="Schmutz J."/>
            <person name="Slot J.C."/>
            <person name="St John F."/>
            <person name="Stenlid J."/>
            <person name="Sun H."/>
            <person name="Sun S."/>
            <person name="Syed K."/>
            <person name="Tsang A."/>
            <person name="Wiebenga A."/>
            <person name="Young D."/>
            <person name="Pisabarro A."/>
            <person name="Eastwood D.C."/>
            <person name="Martin F."/>
            <person name="Cullen D."/>
            <person name="Grigoriev I.V."/>
            <person name="Hibbett D.S."/>
        </authorList>
    </citation>
    <scope>NUCLEOTIDE SEQUENCE [LARGE SCALE GENOMIC DNA]</scope>
    <source>
        <strain evidence="5">RWD-64-598 SS2</strain>
    </source>
</reference>
<dbReference type="SUPFAM" id="SSF48179">
    <property type="entry name" value="6-phosphogluconate dehydrogenase C-terminal domain-like"/>
    <property type="match status" value="1"/>
</dbReference>
<dbReference type="PANTHER" id="PTHR43580:SF8">
    <property type="entry name" value="6-PHOSPHOGLUCONATE DEHYDROGENASE NADP-BINDING DOMAIN-CONTAINING PROTEIN-RELATED"/>
    <property type="match status" value="1"/>
</dbReference>
<dbReference type="GO" id="GO:0016491">
    <property type="term" value="F:oxidoreductase activity"/>
    <property type="evidence" value="ECO:0007669"/>
    <property type="project" value="InterPro"/>
</dbReference>
<dbReference type="RefSeq" id="XP_007773928.1">
    <property type="nucleotide sequence ID" value="XM_007775738.1"/>
</dbReference>
<protein>
    <submittedName>
        <fullName evidence="4">NAD(P)-binding protein</fullName>
    </submittedName>
</protein>
<dbReference type="Proteomes" id="UP000053558">
    <property type="component" value="Unassembled WGS sequence"/>
</dbReference>
<dbReference type="InterPro" id="IPR008927">
    <property type="entry name" value="6-PGluconate_DH-like_C_sf"/>
</dbReference>
<dbReference type="Pfam" id="PF14833">
    <property type="entry name" value="NAD_binding_11"/>
    <property type="match status" value="1"/>
</dbReference>
<dbReference type="OrthoDB" id="435038at2759"/>
<feature type="domain" description="6-phosphogluconate dehydrogenase NADP-binding" evidence="2">
    <location>
        <begin position="22"/>
        <end position="187"/>
    </location>
</feature>
<evidence type="ECO:0000313" key="4">
    <source>
        <dbReference type="EMBL" id="EIW75933.1"/>
    </source>
</evidence>
<dbReference type="GO" id="GO:0050661">
    <property type="term" value="F:NADP binding"/>
    <property type="evidence" value="ECO:0007669"/>
    <property type="project" value="InterPro"/>
</dbReference>
<dbReference type="InterPro" id="IPR002204">
    <property type="entry name" value="3-OH-isobutyrate_DH-rel_CS"/>
</dbReference>
<accession>A0A5M3M9Y4</accession>
<proteinExistence type="inferred from homology"/>
<evidence type="ECO:0000259" key="3">
    <source>
        <dbReference type="Pfam" id="PF14833"/>
    </source>
</evidence>
<dbReference type="GeneID" id="19200342"/>
<feature type="domain" description="3-hydroxyisobutyrate dehydrogenase-like NAD-binding" evidence="3">
    <location>
        <begin position="199"/>
        <end position="308"/>
    </location>
</feature>
<evidence type="ECO:0000259" key="2">
    <source>
        <dbReference type="Pfam" id="PF03446"/>
    </source>
</evidence>
<dbReference type="Gene3D" id="1.10.1040.10">
    <property type="entry name" value="N-(1-d-carboxylethyl)-l-norvaline Dehydrogenase, domain 2"/>
    <property type="match status" value="1"/>
</dbReference>
<dbReference type="InterPro" id="IPR013328">
    <property type="entry name" value="6PGD_dom2"/>
</dbReference>
<dbReference type="OMA" id="GHAMDCA"/>
<dbReference type="PANTHER" id="PTHR43580">
    <property type="entry name" value="OXIDOREDUCTASE GLYR1-RELATED"/>
    <property type="match status" value="1"/>
</dbReference>
<evidence type="ECO:0000313" key="5">
    <source>
        <dbReference type="Proteomes" id="UP000053558"/>
    </source>
</evidence>
<dbReference type="PROSITE" id="PS00895">
    <property type="entry name" value="3_HYDROXYISOBUT_DH"/>
    <property type="match status" value="1"/>
</dbReference>
<dbReference type="InterPro" id="IPR029154">
    <property type="entry name" value="HIBADH-like_NADP-bd"/>
</dbReference>
<dbReference type="GO" id="GO:0051287">
    <property type="term" value="F:NAD binding"/>
    <property type="evidence" value="ECO:0007669"/>
    <property type="project" value="InterPro"/>
</dbReference>
<dbReference type="InterPro" id="IPR036291">
    <property type="entry name" value="NAD(P)-bd_dom_sf"/>
</dbReference>
<evidence type="ECO:0000256" key="1">
    <source>
        <dbReference type="ARBA" id="ARBA00007598"/>
    </source>
</evidence>
<comment type="similarity">
    <text evidence="1">Belongs to the HIBADH-related family. NP60 subfamily.</text>
</comment>
<dbReference type="AlphaFoldDB" id="A0A5M3M9Y4"/>
<dbReference type="Gene3D" id="3.40.50.720">
    <property type="entry name" value="NAD(P)-binding Rossmann-like Domain"/>
    <property type="match status" value="1"/>
</dbReference>
<dbReference type="KEGG" id="cput:CONPUDRAFT_131415"/>
<comment type="caution">
    <text evidence="4">The sequence shown here is derived from an EMBL/GenBank/DDBJ whole genome shotgun (WGS) entry which is preliminary data.</text>
</comment>
<gene>
    <name evidence="4" type="ORF">CONPUDRAFT_131415</name>
</gene>
<name>A0A5M3M9Y4_CONPW</name>
<dbReference type="EMBL" id="JH711587">
    <property type="protein sequence ID" value="EIW75933.1"/>
    <property type="molecule type" value="Genomic_DNA"/>
</dbReference>
<keyword evidence="5" id="KW-1185">Reference proteome</keyword>
<dbReference type="SUPFAM" id="SSF51735">
    <property type="entry name" value="NAD(P)-binding Rossmann-fold domains"/>
    <property type="match status" value="1"/>
</dbReference>
<dbReference type="InterPro" id="IPR006115">
    <property type="entry name" value="6PGDH_NADP-bd"/>
</dbReference>